<evidence type="ECO:0000313" key="1">
    <source>
        <dbReference type="EMBL" id="KAI5657837.1"/>
    </source>
</evidence>
<organism evidence="1 2">
    <name type="scientific">Catharanthus roseus</name>
    <name type="common">Madagascar periwinkle</name>
    <name type="synonym">Vinca rosea</name>
    <dbReference type="NCBI Taxonomy" id="4058"/>
    <lineage>
        <taxon>Eukaryota</taxon>
        <taxon>Viridiplantae</taxon>
        <taxon>Streptophyta</taxon>
        <taxon>Embryophyta</taxon>
        <taxon>Tracheophyta</taxon>
        <taxon>Spermatophyta</taxon>
        <taxon>Magnoliopsida</taxon>
        <taxon>eudicotyledons</taxon>
        <taxon>Gunneridae</taxon>
        <taxon>Pentapetalae</taxon>
        <taxon>asterids</taxon>
        <taxon>lamiids</taxon>
        <taxon>Gentianales</taxon>
        <taxon>Apocynaceae</taxon>
        <taxon>Rauvolfioideae</taxon>
        <taxon>Vinceae</taxon>
        <taxon>Catharanthinae</taxon>
        <taxon>Catharanthus</taxon>
    </lineage>
</organism>
<dbReference type="Proteomes" id="UP001060085">
    <property type="component" value="Linkage Group LG06"/>
</dbReference>
<reference evidence="2" key="1">
    <citation type="journal article" date="2023" name="Nat. Plants">
        <title>Single-cell RNA sequencing provides a high-resolution roadmap for understanding the multicellular compartmentation of specialized metabolism.</title>
        <authorList>
            <person name="Sun S."/>
            <person name="Shen X."/>
            <person name="Li Y."/>
            <person name="Li Y."/>
            <person name="Wang S."/>
            <person name="Li R."/>
            <person name="Zhang H."/>
            <person name="Shen G."/>
            <person name="Guo B."/>
            <person name="Wei J."/>
            <person name="Xu J."/>
            <person name="St-Pierre B."/>
            <person name="Chen S."/>
            <person name="Sun C."/>
        </authorList>
    </citation>
    <scope>NUCLEOTIDE SEQUENCE [LARGE SCALE GENOMIC DNA]</scope>
</reference>
<sequence length="146" mass="16915">MKLYYPKPFGTYMLRRTLFGVNRSITITLKWYYLGVTARKEFPPLLKRLLSIRDKLLEAEGLTEGTSSNMGQNCFESHPSPEILLCYVACSLGRLPTMDRLQFLEMDMTCKLCNRHEENLHHMFFACSFTKEVRKTSANGQDFEGV</sequence>
<evidence type="ECO:0000313" key="2">
    <source>
        <dbReference type="Proteomes" id="UP001060085"/>
    </source>
</evidence>
<accession>A0ACC0AA65</accession>
<gene>
    <name evidence="1" type="ORF">M9H77_26630</name>
</gene>
<comment type="caution">
    <text evidence="1">The sequence shown here is derived from an EMBL/GenBank/DDBJ whole genome shotgun (WGS) entry which is preliminary data.</text>
</comment>
<protein>
    <submittedName>
        <fullName evidence="1">Uncharacterized protein</fullName>
    </submittedName>
</protein>
<proteinExistence type="predicted"/>
<name>A0ACC0AA65_CATRO</name>
<dbReference type="EMBL" id="CM044706">
    <property type="protein sequence ID" value="KAI5657837.1"/>
    <property type="molecule type" value="Genomic_DNA"/>
</dbReference>
<keyword evidence="2" id="KW-1185">Reference proteome</keyword>